<dbReference type="InterPro" id="IPR004443">
    <property type="entry name" value="YjeF_N_dom"/>
</dbReference>
<dbReference type="EMBL" id="LAZR01065580">
    <property type="protein sequence ID" value="KKK55268.1"/>
    <property type="molecule type" value="Genomic_DNA"/>
</dbReference>
<evidence type="ECO:0000259" key="1">
    <source>
        <dbReference type="PROSITE" id="PS51385"/>
    </source>
</evidence>
<accession>A0A0F8WFB6</accession>
<name>A0A0F8WFB6_9ZZZZ</name>
<feature type="domain" description="YjeF N-terminal" evidence="1">
    <location>
        <begin position="9"/>
        <end position="105"/>
    </location>
</feature>
<reference evidence="2" key="1">
    <citation type="journal article" date="2015" name="Nature">
        <title>Complex archaea that bridge the gap between prokaryotes and eukaryotes.</title>
        <authorList>
            <person name="Spang A."/>
            <person name="Saw J.H."/>
            <person name="Jorgensen S.L."/>
            <person name="Zaremba-Niedzwiedzka K."/>
            <person name="Martijn J."/>
            <person name="Lind A.E."/>
            <person name="van Eijk R."/>
            <person name="Schleper C."/>
            <person name="Guy L."/>
            <person name="Ettema T.J."/>
        </authorList>
    </citation>
    <scope>NUCLEOTIDE SEQUENCE</scope>
</reference>
<dbReference type="PROSITE" id="PS51385">
    <property type="entry name" value="YJEF_N"/>
    <property type="match status" value="1"/>
</dbReference>
<dbReference type="Gene3D" id="3.40.50.10260">
    <property type="entry name" value="YjeF N-terminal domain"/>
    <property type="match status" value="1"/>
</dbReference>
<dbReference type="SUPFAM" id="SSF64153">
    <property type="entry name" value="YjeF N-terminal domain-like"/>
    <property type="match status" value="1"/>
</dbReference>
<evidence type="ECO:0000313" key="2">
    <source>
        <dbReference type="EMBL" id="KKK55268.1"/>
    </source>
</evidence>
<dbReference type="InterPro" id="IPR036652">
    <property type="entry name" value="YjeF_N_dom_sf"/>
</dbReference>
<dbReference type="Pfam" id="PF03853">
    <property type="entry name" value="YjeF_N"/>
    <property type="match status" value="1"/>
</dbReference>
<sequence>MRVLKASEMARIENLAYQDGISDEIYMQNAGLGIAKILINLIEKKKLFPKINIIAGKGNNAGDSYVAASLLLEKGYTVKVFQLFEIEVASSLCKLNHDRFVNKKG</sequence>
<organism evidence="2">
    <name type="scientific">marine sediment metagenome</name>
    <dbReference type="NCBI Taxonomy" id="412755"/>
    <lineage>
        <taxon>unclassified sequences</taxon>
        <taxon>metagenomes</taxon>
        <taxon>ecological metagenomes</taxon>
    </lineage>
</organism>
<protein>
    <recommendedName>
        <fullName evidence="1">YjeF N-terminal domain-containing protein</fullName>
    </recommendedName>
</protein>
<comment type="caution">
    <text evidence="2">The sequence shown here is derived from an EMBL/GenBank/DDBJ whole genome shotgun (WGS) entry which is preliminary data.</text>
</comment>
<feature type="non-terminal residue" evidence="2">
    <location>
        <position position="105"/>
    </location>
</feature>
<gene>
    <name evidence="2" type="ORF">LCGC14_3076240</name>
</gene>
<dbReference type="AlphaFoldDB" id="A0A0F8WFB6"/>
<proteinExistence type="predicted"/>